<dbReference type="PANTHER" id="PTHR43584">
    <property type="entry name" value="NUCLEOTIDYL TRANSFERASE"/>
    <property type="match status" value="1"/>
</dbReference>
<reference evidence="5" key="1">
    <citation type="submission" date="2023-07" db="EMBL/GenBank/DDBJ databases">
        <title>Genome sequencing of Purple Non-Sulfur Bacteria from various extreme environments.</title>
        <authorList>
            <person name="Mayer M."/>
        </authorList>
    </citation>
    <scope>NUCLEOTIDE SEQUENCE [LARGE SCALE GENOMIC DNA]</scope>
    <source>
        <strain evidence="5">DSM 17935</strain>
    </source>
</reference>
<dbReference type="InterPro" id="IPR029044">
    <property type="entry name" value="Nucleotide-diphossugar_trans"/>
</dbReference>
<name>A0ABT3HEG6_9HYPH</name>
<dbReference type="InterPro" id="IPR050065">
    <property type="entry name" value="GlmU-like"/>
</dbReference>
<organism evidence="4 5">
    <name type="scientific">Rhodobium gokarnense</name>
    <dbReference type="NCBI Taxonomy" id="364296"/>
    <lineage>
        <taxon>Bacteria</taxon>
        <taxon>Pseudomonadati</taxon>
        <taxon>Pseudomonadota</taxon>
        <taxon>Alphaproteobacteria</taxon>
        <taxon>Hyphomicrobiales</taxon>
        <taxon>Rhodobiaceae</taxon>
        <taxon>Rhodobium</taxon>
    </lineage>
</organism>
<keyword evidence="5" id="KW-1185">Reference proteome</keyword>
<keyword evidence="2 4" id="KW-0548">Nucleotidyltransferase</keyword>
<evidence type="ECO:0000313" key="5">
    <source>
        <dbReference type="Proteomes" id="UP001209755"/>
    </source>
</evidence>
<evidence type="ECO:0000259" key="3">
    <source>
        <dbReference type="Pfam" id="PF00483"/>
    </source>
</evidence>
<dbReference type="EMBL" id="JAOQNS010000009">
    <property type="protein sequence ID" value="MCW2308798.1"/>
    <property type="molecule type" value="Genomic_DNA"/>
</dbReference>
<evidence type="ECO:0000256" key="1">
    <source>
        <dbReference type="ARBA" id="ARBA00022679"/>
    </source>
</evidence>
<dbReference type="Gene3D" id="3.90.550.10">
    <property type="entry name" value="Spore Coat Polysaccharide Biosynthesis Protein SpsA, Chain A"/>
    <property type="match status" value="1"/>
</dbReference>
<feature type="domain" description="Nucleotidyl transferase" evidence="3">
    <location>
        <begin position="13"/>
        <end position="242"/>
    </location>
</feature>
<dbReference type="InterPro" id="IPR005835">
    <property type="entry name" value="NTP_transferase_dom"/>
</dbReference>
<evidence type="ECO:0000256" key="2">
    <source>
        <dbReference type="ARBA" id="ARBA00022695"/>
    </source>
</evidence>
<protein>
    <submittedName>
        <fullName evidence="4">MurNAc alpha-1-phosphate uridylyltransferase</fullName>
        <ecNumber evidence="4">2.7.7.-</ecNumber>
    </submittedName>
</protein>
<dbReference type="Pfam" id="PF00483">
    <property type="entry name" value="NTP_transferase"/>
    <property type="match status" value="1"/>
</dbReference>
<dbReference type="RefSeq" id="WP_264602402.1">
    <property type="nucleotide sequence ID" value="NZ_JAOQNS010000009.1"/>
</dbReference>
<dbReference type="GO" id="GO:0016779">
    <property type="term" value="F:nucleotidyltransferase activity"/>
    <property type="evidence" value="ECO:0007669"/>
    <property type="project" value="UniProtKB-KW"/>
</dbReference>
<dbReference type="Proteomes" id="UP001209755">
    <property type="component" value="Unassembled WGS sequence"/>
</dbReference>
<accession>A0ABT3HEG6</accession>
<gene>
    <name evidence="4" type="ORF">M2319_003147</name>
</gene>
<sequence length="245" mass="26818">MVSPSTPFRPTRAMMLAAGLGKRMRPLTATTPKPLIEVAGKALIDHGLDRMAAAGITDVVVNVHYLADFVEVHVSHRSVPKPVISDERRQLLDTGGGLKKALPMLGPEPFLLMNSDSFWVEGATPNLELLIEAWDEARMDALLLLAPMVNAFGYDGHGDFFMTPNAEVRRRKERSVAPFVYAGVAILHPRLFEGAPDGPFSLNTLFDKAIEAERLFGVRMEGIWLHVGTPKAIREAEAAILESAL</sequence>
<dbReference type="CDD" id="cd06422">
    <property type="entry name" value="NTP_transferase_like_1"/>
    <property type="match status" value="1"/>
</dbReference>
<proteinExistence type="predicted"/>
<keyword evidence="1 4" id="KW-0808">Transferase</keyword>
<dbReference type="EC" id="2.7.7.-" evidence="4"/>
<dbReference type="PANTHER" id="PTHR43584:SF8">
    <property type="entry name" value="N-ACETYLMURAMATE ALPHA-1-PHOSPHATE URIDYLYLTRANSFERASE"/>
    <property type="match status" value="1"/>
</dbReference>
<evidence type="ECO:0000313" key="4">
    <source>
        <dbReference type="EMBL" id="MCW2308798.1"/>
    </source>
</evidence>
<comment type="caution">
    <text evidence="4">The sequence shown here is derived from an EMBL/GenBank/DDBJ whole genome shotgun (WGS) entry which is preliminary data.</text>
</comment>
<dbReference type="SUPFAM" id="SSF53448">
    <property type="entry name" value="Nucleotide-diphospho-sugar transferases"/>
    <property type="match status" value="1"/>
</dbReference>